<dbReference type="SMART" id="SM00860">
    <property type="entry name" value="SMI1_KNR4"/>
    <property type="match status" value="1"/>
</dbReference>
<evidence type="ECO:0000313" key="2">
    <source>
        <dbReference type="EMBL" id="GAA1239130.1"/>
    </source>
</evidence>
<dbReference type="SUPFAM" id="SSF160631">
    <property type="entry name" value="SMI1/KNR4-like"/>
    <property type="match status" value="1"/>
</dbReference>
<gene>
    <name evidence="2" type="ORF">GCM10009676_24680</name>
</gene>
<feature type="domain" description="Knr4/Smi1-like" evidence="1">
    <location>
        <begin position="79"/>
        <end position="179"/>
    </location>
</feature>
<evidence type="ECO:0000313" key="3">
    <source>
        <dbReference type="Proteomes" id="UP001500653"/>
    </source>
</evidence>
<reference evidence="2 3" key="1">
    <citation type="journal article" date="2019" name="Int. J. Syst. Evol. Microbiol.">
        <title>The Global Catalogue of Microorganisms (GCM) 10K type strain sequencing project: providing services to taxonomists for standard genome sequencing and annotation.</title>
        <authorList>
            <consortium name="The Broad Institute Genomics Platform"/>
            <consortium name="The Broad Institute Genome Sequencing Center for Infectious Disease"/>
            <person name="Wu L."/>
            <person name="Ma J."/>
        </authorList>
    </citation>
    <scope>NUCLEOTIDE SEQUENCE [LARGE SCALE GENOMIC DNA]</scope>
    <source>
        <strain evidence="2 3">JCM 13023</strain>
    </source>
</reference>
<sequence length="184" mass="19970">MAREIPQPDAATLAACRHVAPLLVGGELAVDAEWAWNYTAALVAALDRRYRTEGHDADWRELIDEIMRLRGEPDAVPPPASVAAVDHAENRLGRTLPEDFRAFLGVCDGLRADVVFPRLLGVAELRPSAETGVSGPGIVLSDPPVLTLWPSNEVTEDDALFGRSVHPGIRSVLEEHLRLLEAST</sequence>
<accession>A0ABN1WBI9</accession>
<keyword evidence="3" id="KW-1185">Reference proteome</keyword>
<organism evidence="2 3">
    <name type="scientific">Prauserella halophila</name>
    <dbReference type="NCBI Taxonomy" id="185641"/>
    <lineage>
        <taxon>Bacteria</taxon>
        <taxon>Bacillati</taxon>
        <taxon>Actinomycetota</taxon>
        <taxon>Actinomycetes</taxon>
        <taxon>Pseudonocardiales</taxon>
        <taxon>Pseudonocardiaceae</taxon>
        <taxon>Prauserella</taxon>
    </lineage>
</organism>
<evidence type="ECO:0000259" key="1">
    <source>
        <dbReference type="SMART" id="SM00860"/>
    </source>
</evidence>
<proteinExistence type="predicted"/>
<dbReference type="EMBL" id="BAAALN010000006">
    <property type="protein sequence ID" value="GAA1239130.1"/>
    <property type="molecule type" value="Genomic_DNA"/>
</dbReference>
<protein>
    <recommendedName>
        <fullName evidence="1">Knr4/Smi1-like domain-containing protein</fullName>
    </recommendedName>
</protein>
<dbReference type="Proteomes" id="UP001500653">
    <property type="component" value="Unassembled WGS sequence"/>
</dbReference>
<name>A0ABN1WBI9_9PSEU</name>
<dbReference type="InterPro" id="IPR018958">
    <property type="entry name" value="Knr4/Smi1-like_dom"/>
</dbReference>
<dbReference type="InterPro" id="IPR037883">
    <property type="entry name" value="Knr4/Smi1-like_sf"/>
</dbReference>
<comment type="caution">
    <text evidence="2">The sequence shown here is derived from an EMBL/GenBank/DDBJ whole genome shotgun (WGS) entry which is preliminary data.</text>
</comment>